<dbReference type="Pfam" id="PF00440">
    <property type="entry name" value="TetR_N"/>
    <property type="match status" value="1"/>
</dbReference>
<dbReference type="PROSITE" id="PS50977">
    <property type="entry name" value="HTH_TETR_2"/>
    <property type="match status" value="1"/>
</dbReference>
<evidence type="ECO:0000256" key="1">
    <source>
        <dbReference type="ARBA" id="ARBA00023015"/>
    </source>
</evidence>
<dbReference type="InterPro" id="IPR001647">
    <property type="entry name" value="HTH_TetR"/>
</dbReference>
<gene>
    <name evidence="7" type="ORF">BIV57_21945</name>
</gene>
<sequence length="213" mass="22666">MPGQRGPGSLRVDAQRNLELVLRAAREVFGTLGYGAPMEEVAKRAGVGVGTVYRRFPSKDVLVRRIASEETARLAESAASALRDSADPWLALRGFLERAMSSGAGCLLPPELVERAGELAEAAGSESEPADSGPALAANGSGEIDELLTALDRLVRRARSAGALRVDATVPDLLLVLSVAAPRVGDESERNRTSDRILQIMLDGLRARPEDQR</sequence>
<evidence type="ECO:0000313" key="8">
    <source>
        <dbReference type="Proteomes" id="UP000243342"/>
    </source>
</evidence>
<keyword evidence="2 4" id="KW-0238">DNA-binding</keyword>
<reference evidence="7 8" key="1">
    <citation type="submission" date="2016-10" db="EMBL/GenBank/DDBJ databases">
        <title>Genome sequence of Streptomyces gilvigriseus MUSC 26.</title>
        <authorList>
            <person name="Lee L.-H."/>
            <person name="Ser H.-L."/>
        </authorList>
    </citation>
    <scope>NUCLEOTIDE SEQUENCE [LARGE SCALE GENOMIC DNA]</scope>
    <source>
        <strain evidence="7 8">MUSC 26</strain>
    </source>
</reference>
<dbReference type="AlphaFoldDB" id="A0A1J7BPJ7"/>
<dbReference type="InterPro" id="IPR009057">
    <property type="entry name" value="Homeodomain-like_sf"/>
</dbReference>
<feature type="DNA-binding region" description="H-T-H motif" evidence="4">
    <location>
        <begin position="37"/>
        <end position="56"/>
    </location>
</feature>
<dbReference type="SUPFAM" id="SSF48498">
    <property type="entry name" value="Tetracyclin repressor-like, C-terminal domain"/>
    <property type="match status" value="1"/>
</dbReference>
<dbReference type="PRINTS" id="PR00455">
    <property type="entry name" value="HTHTETR"/>
</dbReference>
<accession>A0A1J7BPJ7</accession>
<dbReference type="Pfam" id="PF21597">
    <property type="entry name" value="TetR_C_43"/>
    <property type="match status" value="1"/>
</dbReference>
<feature type="compositionally biased region" description="Low complexity" evidence="5">
    <location>
        <begin position="119"/>
        <end position="133"/>
    </location>
</feature>
<evidence type="ECO:0000259" key="6">
    <source>
        <dbReference type="PROSITE" id="PS50977"/>
    </source>
</evidence>
<dbReference type="InterPro" id="IPR049445">
    <property type="entry name" value="TetR_SbtR-like_C"/>
</dbReference>
<feature type="region of interest" description="Disordered" evidence="5">
    <location>
        <begin position="118"/>
        <end position="139"/>
    </location>
</feature>
<dbReference type="PANTHER" id="PTHR30055">
    <property type="entry name" value="HTH-TYPE TRANSCRIPTIONAL REGULATOR RUTR"/>
    <property type="match status" value="1"/>
</dbReference>
<comment type="caution">
    <text evidence="7">The sequence shown here is derived from an EMBL/GenBank/DDBJ whole genome shotgun (WGS) entry which is preliminary data.</text>
</comment>
<organism evidence="7 8">
    <name type="scientific">Mangrovactinospora gilvigrisea</name>
    <dbReference type="NCBI Taxonomy" id="1428644"/>
    <lineage>
        <taxon>Bacteria</taxon>
        <taxon>Bacillati</taxon>
        <taxon>Actinomycetota</taxon>
        <taxon>Actinomycetes</taxon>
        <taxon>Kitasatosporales</taxon>
        <taxon>Streptomycetaceae</taxon>
        <taxon>Mangrovactinospora</taxon>
    </lineage>
</organism>
<evidence type="ECO:0000256" key="2">
    <source>
        <dbReference type="ARBA" id="ARBA00023125"/>
    </source>
</evidence>
<dbReference type="GO" id="GO:0003700">
    <property type="term" value="F:DNA-binding transcription factor activity"/>
    <property type="evidence" value="ECO:0007669"/>
    <property type="project" value="TreeGrafter"/>
</dbReference>
<keyword evidence="1" id="KW-0805">Transcription regulation</keyword>
<dbReference type="SUPFAM" id="SSF46689">
    <property type="entry name" value="Homeodomain-like"/>
    <property type="match status" value="1"/>
</dbReference>
<dbReference type="Proteomes" id="UP000243342">
    <property type="component" value="Unassembled WGS sequence"/>
</dbReference>
<dbReference type="InterPro" id="IPR050109">
    <property type="entry name" value="HTH-type_TetR-like_transc_reg"/>
</dbReference>
<keyword evidence="3" id="KW-0804">Transcription</keyword>
<evidence type="ECO:0000313" key="7">
    <source>
        <dbReference type="EMBL" id="OIV35369.1"/>
    </source>
</evidence>
<feature type="domain" description="HTH tetR-type" evidence="6">
    <location>
        <begin position="15"/>
        <end position="74"/>
    </location>
</feature>
<name>A0A1J7BPJ7_9ACTN</name>
<dbReference type="STRING" id="1428644.BIV57_21945"/>
<evidence type="ECO:0000256" key="3">
    <source>
        <dbReference type="ARBA" id="ARBA00023163"/>
    </source>
</evidence>
<evidence type="ECO:0000256" key="5">
    <source>
        <dbReference type="SAM" id="MobiDB-lite"/>
    </source>
</evidence>
<dbReference type="InterPro" id="IPR036271">
    <property type="entry name" value="Tet_transcr_reg_TetR-rel_C_sf"/>
</dbReference>
<dbReference type="GO" id="GO:0000976">
    <property type="term" value="F:transcription cis-regulatory region binding"/>
    <property type="evidence" value="ECO:0007669"/>
    <property type="project" value="TreeGrafter"/>
</dbReference>
<evidence type="ECO:0000256" key="4">
    <source>
        <dbReference type="PROSITE-ProRule" id="PRU00335"/>
    </source>
</evidence>
<dbReference type="Gene3D" id="1.10.357.10">
    <property type="entry name" value="Tetracycline Repressor, domain 2"/>
    <property type="match status" value="1"/>
</dbReference>
<protein>
    <recommendedName>
        <fullName evidence="6">HTH tetR-type domain-containing protein</fullName>
    </recommendedName>
</protein>
<dbReference type="EMBL" id="MLCF01000161">
    <property type="protein sequence ID" value="OIV35369.1"/>
    <property type="molecule type" value="Genomic_DNA"/>
</dbReference>
<dbReference type="PANTHER" id="PTHR30055:SF234">
    <property type="entry name" value="HTH-TYPE TRANSCRIPTIONAL REGULATOR BETI"/>
    <property type="match status" value="1"/>
</dbReference>
<proteinExistence type="predicted"/>
<keyword evidence="8" id="KW-1185">Reference proteome</keyword>